<evidence type="ECO:0000313" key="1">
    <source>
        <dbReference type="EMBL" id="KAI3693041.1"/>
    </source>
</evidence>
<dbReference type="EMBL" id="CM042057">
    <property type="protein sequence ID" value="KAI3693041.1"/>
    <property type="molecule type" value="Genomic_DNA"/>
</dbReference>
<evidence type="ECO:0000313" key="2">
    <source>
        <dbReference type="Proteomes" id="UP001055879"/>
    </source>
</evidence>
<protein>
    <submittedName>
        <fullName evidence="1">Uncharacterized protein</fullName>
    </submittedName>
</protein>
<reference evidence="1 2" key="2">
    <citation type="journal article" date="2022" name="Mol. Ecol. Resour.">
        <title>The genomes of chicory, endive, great burdock and yacon provide insights into Asteraceae paleo-polyploidization history and plant inulin production.</title>
        <authorList>
            <person name="Fan W."/>
            <person name="Wang S."/>
            <person name="Wang H."/>
            <person name="Wang A."/>
            <person name="Jiang F."/>
            <person name="Liu H."/>
            <person name="Zhao H."/>
            <person name="Xu D."/>
            <person name="Zhang Y."/>
        </authorList>
    </citation>
    <scope>NUCLEOTIDE SEQUENCE [LARGE SCALE GENOMIC DNA]</scope>
    <source>
        <strain evidence="2">cv. Niubang</strain>
    </source>
</reference>
<comment type="caution">
    <text evidence="1">The sequence shown here is derived from an EMBL/GenBank/DDBJ whole genome shotgun (WGS) entry which is preliminary data.</text>
</comment>
<name>A0ACB8Z6P6_ARCLA</name>
<keyword evidence="2" id="KW-1185">Reference proteome</keyword>
<accession>A0ACB8Z6P6</accession>
<reference evidence="2" key="1">
    <citation type="journal article" date="2022" name="Mol. Ecol. Resour.">
        <title>The genomes of chicory, endive, great burdock and yacon provide insights into Asteraceae palaeo-polyploidization history and plant inulin production.</title>
        <authorList>
            <person name="Fan W."/>
            <person name="Wang S."/>
            <person name="Wang H."/>
            <person name="Wang A."/>
            <person name="Jiang F."/>
            <person name="Liu H."/>
            <person name="Zhao H."/>
            <person name="Xu D."/>
            <person name="Zhang Y."/>
        </authorList>
    </citation>
    <scope>NUCLEOTIDE SEQUENCE [LARGE SCALE GENOMIC DNA]</scope>
    <source>
        <strain evidence="2">cv. Niubang</strain>
    </source>
</reference>
<proteinExistence type="predicted"/>
<sequence>MAATGDTYYDRPAELKAFDETKAGVKGLADAGIREIPRIFIHQPEPLPISSTPFQIPIIDLGSTDRATTVEKIREASEKLGFFQVVNHGIPVSVMNEVAQGVRRFHDQDVEVKKRFYTRDPSRPVVYHSN</sequence>
<dbReference type="Proteomes" id="UP001055879">
    <property type="component" value="Linkage Group LG11"/>
</dbReference>
<gene>
    <name evidence="1" type="ORF">L6452_32869</name>
</gene>
<organism evidence="1 2">
    <name type="scientific">Arctium lappa</name>
    <name type="common">Greater burdock</name>
    <name type="synonym">Lappa major</name>
    <dbReference type="NCBI Taxonomy" id="4217"/>
    <lineage>
        <taxon>Eukaryota</taxon>
        <taxon>Viridiplantae</taxon>
        <taxon>Streptophyta</taxon>
        <taxon>Embryophyta</taxon>
        <taxon>Tracheophyta</taxon>
        <taxon>Spermatophyta</taxon>
        <taxon>Magnoliopsida</taxon>
        <taxon>eudicotyledons</taxon>
        <taxon>Gunneridae</taxon>
        <taxon>Pentapetalae</taxon>
        <taxon>asterids</taxon>
        <taxon>campanulids</taxon>
        <taxon>Asterales</taxon>
        <taxon>Asteraceae</taxon>
        <taxon>Carduoideae</taxon>
        <taxon>Cardueae</taxon>
        <taxon>Arctiinae</taxon>
        <taxon>Arctium</taxon>
    </lineage>
</organism>